<reference evidence="8" key="1">
    <citation type="submission" date="2025-08" db="UniProtKB">
        <authorList>
            <consortium name="RefSeq"/>
        </authorList>
    </citation>
    <scope>IDENTIFICATION</scope>
</reference>
<dbReference type="KEGG" id="bgt:106071676"/>
<dbReference type="Proteomes" id="UP001165740">
    <property type="component" value="Chromosome 15"/>
</dbReference>
<keyword evidence="4 5" id="KW-0472">Membrane</keyword>
<accession>A0A9U8EHF6</accession>
<dbReference type="RefSeq" id="XP_013087287.2">
    <property type="nucleotide sequence ID" value="XM_013231833.2"/>
</dbReference>
<proteinExistence type="predicted"/>
<evidence type="ECO:0000313" key="8">
    <source>
        <dbReference type="RefSeq" id="XP_013087287.2"/>
    </source>
</evidence>
<dbReference type="OrthoDB" id="6276488at2759"/>
<evidence type="ECO:0000313" key="7">
    <source>
        <dbReference type="Proteomes" id="UP001165740"/>
    </source>
</evidence>
<name>A0A9U8EHF6_BIOGL</name>
<feature type="transmembrane region" description="Helical" evidence="5">
    <location>
        <begin position="152"/>
        <end position="182"/>
    </location>
</feature>
<keyword evidence="7" id="KW-1185">Reference proteome</keyword>
<comment type="subcellular location">
    <subcellularLocation>
        <location evidence="1">Membrane</location>
    </subcellularLocation>
</comment>
<feature type="domain" description="G-protein coupled receptors family 1 profile" evidence="6">
    <location>
        <begin position="49"/>
        <end position="325"/>
    </location>
</feature>
<organism evidence="7 8">
    <name type="scientific">Biomphalaria glabrata</name>
    <name type="common">Bloodfluke planorb</name>
    <name type="synonym">Freshwater snail</name>
    <dbReference type="NCBI Taxonomy" id="6526"/>
    <lineage>
        <taxon>Eukaryota</taxon>
        <taxon>Metazoa</taxon>
        <taxon>Spiralia</taxon>
        <taxon>Lophotrochozoa</taxon>
        <taxon>Mollusca</taxon>
        <taxon>Gastropoda</taxon>
        <taxon>Heterobranchia</taxon>
        <taxon>Euthyneura</taxon>
        <taxon>Panpulmonata</taxon>
        <taxon>Hygrophila</taxon>
        <taxon>Lymnaeoidea</taxon>
        <taxon>Planorbidae</taxon>
        <taxon>Biomphalaria</taxon>
    </lineage>
</organism>
<dbReference type="SUPFAM" id="SSF81321">
    <property type="entry name" value="Family A G protein-coupled receptor-like"/>
    <property type="match status" value="1"/>
</dbReference>
<dbReference type="GO" id="GO:0004930">
    <property type="term" value="F:G protein-coupled receptor activity"/>
    <property type="evidence" value="ECO:0007669"/>
    <property type="project" value="InterPro"/>
</dbReference>
<dbReference type="PANTHER" id="PTHR46641">
    <property type="entry name" value="FMRFAMIDE RECEPTOR-RELATED"/>
    <property type="match status" value="1"/>
</dbReference>
<dbReference type="Gene3D" id="1.20.1070.10">
    <property type="entry name" value="Rhodopsin 7-helix transmembrane proteins"/>
    <property type="match status" value="1"/>
</dbReference>
<evidence type="ECO:0000256" key="2">
    <source>
        <dbReference type="ARBA" id="ARBA00022692"/>
    </source>
</evidence>
<feature type="transmembrane region" description="Helical" evidence="5">
    <location>
        <begin position="212"/>
        <end position="232"/>
    </location>
</feature>
<evidence type="ECO:0000256" key="5">
    <source>
        <dbReference type="SAM" id="Phobius"/>
    </source>
</evidence>
<protein>
    <submittedName>
        <fullName evidence="8">FMRFamide receptor-like</fullName>
    </submittedName>
</protein>
<feature type="transmembrane region" description="Helical" evidence="5">
    <location>
        <begin position="263"/>
        <end position="287"/>
    </location>
</feature>
<gene>
    <name evidence="8" type="primary">LOC106071676</name>
</gene>
<dbReference type="OMA" id="TEMASDF"/>
<keyword evidence="3 5" id="KW-1133">Transmembrane helix</keyword>
<dbReference type="InterPro" id="IPR017452">
    <property type="entry name" value="GPCR_Rhodpsn_7TM"/>
</dbReference>
<evidence type="ECO:0000256" key="3">
    <source>
        <dbReference type="ARBA" id="ARBA00022989"/>
    </source>
</evidence>
<dbReference type="AlphaFoldDB" id="A0A9U8EHF6"/>
<feature type="transmembrane region" description="Helical" evidence="5">
    <location>
        <begin position="299"/>
        <end position="326"/>
    </location>
</feature>
<dbReference type="GO" id="GO:0016020">
    <property type="term" value="C:membrane"/>
    <property type="evidence" value="ECO:0007669"/>
    <property type="project" value="UniProtKB-SubCell"/>
</dbReference>
<dbReference type="PANTHER" id="PTHR46641:SF2">
    <property type="entry name" value="FMRFAMIDE RECEPTOR"/>
    <property type="match status" value="1"/>
</dbReference>
<feature type="transmembrane region" description="Helical" evidence="5">
    <location>
        <begin position="29"/>
        <end position="52"/>
    </location>
</feature>
<sequence>MNTTEQGLDVLNAPGETEDYIVNMHVYNFFLVFNCIVCGEIIGILGIVGNICNIWNFCKQGLTDSITVTLTALSLSDLGGLVIQQGNNILFCPYLTQIELNFVPLDLASVFFFYPQGYFIRVSGLITAFATFERCMSVTIPLRVKSVFTKRLAVSVNISIFLILLLYVFPISFVVELAFVWIPETNRTMFTGLGRSNTDQIMHVSYLITDLALPYFTFLAIVVCNVVITVTLKTKAKWRTSVSGVGKRDEHAWRLRMKERKTVVMLVTVSVIFIACLIPHSAMLTALSVFRGLKFGGPYFQIACVVYSFTFLMETINCSVSCIIYYKMSTKYRVVAQQMFRFWKPKLKTLK</sequence>
<evidence type="ECO:0000259" key="6">
    <source>
        <dbReference type="PROSITE" id="PS50262"/>
    </source>
</evidence>
<keyword evidence="2 5" id="KW-0812">Transmembrane</keyword>
<dbReference type="InterPro" id="IPR000276">
    <property type="entry name" value="GPCR_Rhodpsn"/>
</dbReference>
<dbReference type="InterPro" id="IPR052954">
    <property type="entry name" value="GPCR-Ligand_Int"/>
</dbReference>
<dbReference type="GeneID" id="106071676"/>
<evidence type="ECO:0000256" key="4">
    <source>
        <dbReference type="ARBA" id="ARBA00023136"/>
    </source>
</evidence>
<evidence type="ECO:0000256" key="1">
    <source>
        <dbReference type="ARBA" id="ARBA00004370"/>
    </source>
</evidence>
<dbReference type="PROSITE" id="PS50262">
    <property type="entry name" value="G_PROTEIN_RECEP_F1_2"/>
    <property type="match status" value="1"/>
</dbReference>
<dbReference type="Pfam" id="PF00001">
    <property type="entry name" value="7tm_1"/>
    <property type="match status" value="1"/>
</dbReference>